<dbReference type="PROSITE" id="PS01315">
    <property type="entry name" value="CDS"/>
    <property type="match status" value="1"/>
</dbReference>
<keyword evidence="15 19" id="KW-0472">Membrane</keyword>
<evidence type="ECO:0000256" key="9">
    <source>
        <dbReference type="ARBA" id="ARBA00022516"/>
    </source>
</evidence>
<evidence type="ECO:0000256" key="12">
    <source>
        <dbReference type="ARBA" id="ARBA00022695"/>
    </source>
</evidence>
<dbReference type="GO" id="GO:0016024">
    <property type="term" value="P:CDP-diacylglycerol biosynthetic process"/>
    <property type="evidence" value="ECO:0007669"/>
    <property type="project" value="UniProtKB-UniPathway"/>
</dbReference>
<name>A0A1W6ZWX6_9HYPH</name>
<dbReference type="PANTHER" id="PTHR46382">
    <property type="entry name" value="PHOSPHATIDATE CYTIDYLYLTRANSFERASE"/>
    <property type="match status" value="1"/>
</dbReference>
<dbReference type="AlphaFoldDB" id="A0A1W6ZWX6"/>
<evidence type="ECO:0000256" key="4">
    <source>
        <dbReference type="ARBA" id="ARBA00005189"/>
    </source>
</evidence>
<evidence type="ECO:0000256" key="13">
    <source>
        <dbReference type="ARBA" id="ARBA00022989"/>
    </source>
</evidence>
<feature type="transmembrane region" description="Helical" evidence="19">
    <location>
        <begin position="120"/>
        <end position="138"/>
    </location>
</feature>
<dbReference type="PANTHER" id="PTHR46382:SF1">
    <property type="entry name" value="PHOSPHATIDATE CYTIDYLYLTRANSFERASE"/>
    <property type="match status" value="1"/>
</dbReference>
<evidence type="ECO:0000256" key="8">
    <source>
        <dbReference type="ARBA" id="ARBA00022475"/>
    </source>
</evidence>
<proteinExistence type="inferred from homology"/>
<feature type="transmembrane region" description="Helical" evidence="19">
    <location>
        <begin position="185"/>
        <end position="207"/>
    </location>
</feature>
<dbReference type="GO" id="GO:0004605">
    <property type="term" value="F:phosphatidate cytidylyltransferase activity"/>
    <property type="evidence" value="ECO:0007669"/>
    <property type="project" value="UniProtKB-EC"/>
</dbReference>
<dbReference type="UniPathway" id="UPA00557">
    <property type="reaction ID" value="UER00614"/>
</dbReference>
<reference evidence="20 21" key="1">
    <citation type="submission" date="2017-05" db="EMBL/GenBank/DDBJ databases">
        <title>Full genome sequence of Pseudorhodoplanes sinuspersici.</title>
        <authorList>
            <person name="Dastgheib S.M.M."/>
            <person name="Shavandi M."/>
            <person name="Tirandaz H."/>
        </authorList>
    </citation>
    <scope>NUCLEOTIDE SEQUENCE [LARGE SCALE GENOMIC DNA]</scope>
    <source>
        <strain evidence="20 21">RIPI110</strain>
    </source>
</reference>
<feature type="transmembrane region" description="Helical" evidence="19">
    <location>
        <begin position="50"/>
        <end position="68"/>
    </location>
</feature>
<evidence type="ECO:0000256" key="5">
    <source>
        <dbReference type="ARBA" id="ARBA00010185"/>
    </source>
</evidence>
<keyword evidence="12 18" id="KW-0548">Nucleotidyltransferase</keyword>
<evidence type="ECO:0000313" key="20">
    <source>
        <dbReference type="EMBL" id="ARQ01641.1"/>
    </source>
</evidence>
<keyword evidence="16" id="KW-0594">Phospholipid biosynthesis</keyword>
<keyword evidence="14" id="KW-0443">Lipid metabolism</keyword>
<evidence type="ECO:0000256" key="19">
    <source>
        <dbReference type="SAM" id="Phobius"/>
    </source>
</evidence>
<keyword evidence="21" id="KW-1185">Reference proteome</keyword>
<evidence type="ECO:0000256" key="2">
    <source>
        <dbReference type="ARBA" id="ARBA00004651"/>
    </source>
</evidence>
<gene>
    <name evidence="20" type="ORF">CAK95_22945</name>
</gene>
<feature type="transmembrane region" description="Helical" evidence="19">
    <location>
        <begin position="97"/>
        <end position="115"/>
    </location>
</feature>
<dbReference type="GO" id="GO:0005886">
    <property type="term" value="C:plasma membrane"/>
    <property type="evidence" value="ECO:0007669"/>
    <property type="project" value="UniProtKB-SubCell"/>
</dbReference>
<evidence type="ECO:0000256" key="3">
    <source>
        <dbReference type="ARBA" id="ARBA00005119"/>
    </source>
</evidence>
<sequence length="288" mass="29584">MIMPSHDPAMPVSETTSTPSARNLWLRIASAAILAPLAVGAAYLGSWPFSIFWLVAAIAVWWEWVGLVDPAGRHVVLATGACALILQAILIETGHAAIAIMVIALGVLAAVVTAGRQSPLVAGGIVYASALLVAPVILRADEAFGFAAILMLFAVVWGTDIGGYFSGRTFGGPKLAAAISPKKTWSGAIGGTIVGIAAAIAICQLFGIKNVVSIGLIALALSIVSQAGDLFESWLKRRVDAKDASGLIPGHGGVMDRLDGFIFAATVAALLGVVRGGLETPANALLIW</sequence>
<evidence type="ECO:0000256" key="10">
    <source>
        <dbReference type="ARBA" id="ARBA00022679"/>
    </source>
</evidence>
<keyword evidence="13 19" id="KW-1133">Transmembrane helix</keyword>
<dbReference type="EMBL" id="CP021112">
    <property type="protein sequence ID" value="ARQ01641.1"/>
    <property type="molecule type" value="Genomic_DNA"/>
</dbReference>
<dbReference type="Pfam" id="PF01148">
    <property type="entry name" value="CTP_transf_1"/>
    <property type="match status" value="1"/>
</dbReference>
<comment type="catalytic activity">
    <reaction evidence="1 18">
        <text>a 1,2-diacyl-sn-glycero-3-phosphate + CTP + H(+) = a CDP-1,2-diacyl-sn-glycerol + diphosphate</text>
        <dbReference type="Rhea" id="RHEA:16229"/>
        <dbReference type="ChEBI" id="CHEBI:15378"/>
        <dbReference type="ChEBI" id="CHEBI:33019"/>
        <dbReference type="ChEBI" id="CHEBI:37563"/>
        <dbReference type="ChEBI" id="CHEBI:58332"/>
        <dbReference type="ChEBI" id="CHEBI:58608"/>
        <dbReference type="EC" id="2.7.7.41"/>
    </reaction>
</comment>
<evidence type="ECO:0000313" key="21">
    <source>
        <dbReference type="Proteomes" id="UP000194137"/>
    </source>
</evidence>
<dbReference type="InterPro" id="IPR000374">
    <property type="entry name" value="PC_trans"/>
</dbReference>
<comment type="pathway">
    <text evidence="4">Lipid metabolism.</text>
</comment>
<evidence type="ECO:0000256" key="17">
    <source>
        <dbReference type="ARBA" id="ARBA00023264"/>
    </source>
</evidence>
<feature type="transmembrane region" description="Helical" evidence="19">
    <location>
        <begin position="144"/>
        <end position="165"/>
    </location>
</feature>
<dbReference type="EC" id="2.7.7.41" evidence="6 18"/>
<feature type="transmembrane region" description="Helical" evidence="19">
    <location>
        <begin position="75"/>
        <end position="91"/>
    </location>
</feature>
<keyword evidence="9" id="KW-0444">Lipid biosynthesis</keyword>
<accession>A0A1W6ZWX6</accession>
<organism evidence="20 21">
    <name type="scientific">Pseudorhodoplanes sinuspersici</name>
    <dbReference type="NCBI Taxonomy" id="1235591"/>
    <lineage>
        <taxon>Bacteria</taxon>
        <taxon>Pseudomonadati</taxon>
        <taxon>Pseudomonadota</taxon>
        <taxon>Alphaproteobacteria</taxon>
        <taxon>Hyphomicrobiales</taxon>
        <taxon>Pseudorhodoplanes</taxon>
    </lineage>
</organism>
<evidence type="ECO:0000256" key="6">
    <source>
        <dbReference type="ARBA" id="ARBA00012487"/>
    </source>
</evidence>
<dbReference type="KEGG" id="psin:CAK95_22945"/>
<feature type="transmembrane region" description="Helical" evidence="19">
    <location>
        <begin position="24"/>
        <end position="44"/>
    </location>
</feature>
<evidence type="ECO:0000256" key="7">
    <source>
        <dbReference type="ARBA" id="ARBA00019373"/>
    </source>
</evidence>
<evidence type="ECO:0000256" key="15">
    <source>
        <dbReference type="ARBA" id="ARBA00023136"/>
    </source>
</evidence>
<evidence type="ECO:0000256" key="11">
    <source>
        <dbReference type="ARBA" id="ARBA00022692"/>
    </source>
</evidence>
<evidence type="ECO:0000256" key="16">
    <source>
        <dbReference type="ARBA" id="ARBA00023209"/>
    </source>
</evidence>
<comment type="similarity">
    <text evidence="5 18">Belongs to the CDS family.</text>
</comment>
<evidence type="ECO:0000256" key="14">
    <source>
        <dbReference type="ARBA" id="ARBA00023098"/>
    </source>
</evidence>
<dbReference type="Proteomes" id="UP000194137">
    <property type="component" value="Chromosome"/>
</dbReference>
<comment type="subcellular location">
    <subcellularLocation>
        <location evidence="2">Cell membrane</location>
        <topology evidence="2">Multi-pass membrane protein</topology>
    </subcellularLocation>
</comment>
<keyword evidence="10 18" id="KW-0808">Transferase</keyword>
<comment type="pathway">
    <text evidence="3 18">Phospholipid metabolism; CDP-diacylglycerol biosynthesis; CDP-diacylglycerol from sn-glycerol 3-phosphate: step 3/3.</text>
</comment>
<evidence type="ECO:0000256" key="1">
    <source>
        <dbReference type="ARBA" id="ARBA00001698"/>
    </source>
</evidence>
<keyword evidence="8" id="KW-1003">Cell membrane</keyword>
<evidence type="ECO:0000256" key="18">
    <source>
        <dbReference type="RuleBase" id="RU003938"/>
    </source>
</evidence>
<keyword evidence="11 18" id="KW-0812">Transmembrane</keyword>
<feature type="transmembrane region" description="Helical" evidence="19">
    <location>
        <begin position="260"/>
        <end position="278"/>
    </location>
</feature>
<protein>
    <recommendedName>
        <fullName evidence="7 18">Phosphatidate cytidylyltransferase</fullName>
        <ecNumber evidence="6 18">2.7.7.41</ecNumber>
    </recommendedName>
</protein>
<keyword evidence="17" id="KW-1208">Phospholipid metabolism</keyword>
<dbReference type="STRING" id="1235591.CAK95_22945"/>